<evidence type="ECO:0000313" key="1">
    <source>
        <dbReference type="EMBL" id="KAG8550923.1"/>
    </source>
</evidence>
<protein>
    <submittedName>
        <fullName evidence="1">Uncharacterized protein</fullName>
    </submittedName>
</protein>
<reference evidence="1" key="1">
    <citation type="thesis" date="2020" institute="ProQuest LLC" country="789 East Eisenhower Parkway, Ann Arbor, MI, USA">
        <title>Comparative Genomics and Chromosome Evolution.</title>
        <authorList>
            <person name="Mudd A.B."/>
        </authorList>
    </citation>
    <scope>NUCLEOTIDE SEQUENCE</scope>
    <source>
        <strain evidence="1">237g6f4</strain>
        <tissue evidence="1">Blood</tissue>
    </source>
</reference>
<dbReference type="EMBL" id="WNYA01000016">
    <property type="protein sequence ID" value="KAG8550923.1"/>
    <property type="molecule type" value="Genomic_DNA"/>
</dbReference>
<comment type="caution">
    <text evidence="1">The sequence shown here is derived from an EMBL/GenBank/DDBJ whole genome shotgun (WGS) entry which is preliminary data.</text>
</comment>
<dbReference type="Proteomes" id="UP000824782">
    <property type="component" value="Unassembled WGS sequence"/>
</dbReference>
<keyword evidence="2" id="KW-1185">Reference proteome</keyword>
<gene>
    <name evidence="1" type="ORF">GDO81_026546</name>
</gene>
<organism evidence="1 2">
    <name type="scientific">Engystomops pustulosus</name>
    <name type="common">Tungara frog</name>
    <name type="synonym">Physalaemus pustulosus</name>
    <dbReference type="NCBI Taxonomy" id="76066"/>
    <lineage>
        <taxon>Eukaryota</taxon>
        <taxon>Metazoa</taxon>
        <taxon>Chordata</taxon>
        <taxon>Craniata</taxon>
        <taxon>Vertebrata</taxon>
        <taxon>Euteleostomi</taxon>
        <taxon>Amphibia</taxon>
        <taxon>Batrachia</taxon>
        <taxon>Anura</taxon>
        <taxon>Neobatrachia</taxon>
        <taxon>Hyloidea</taxon>
        <taxon>Leptodactylidae</taxon>
        <taxon>Leiuperinae</taxon>
        <taxon>Engystomops</taxon>
    </lineage>
</organism>
<dbReference type="AlphaFoldDB" id="A0AAV6ZS38"/>
<proteinExistence type="predicted"/>
<sequence length="82" mass="9715">MKMVSPPCEFSDASQELISGQNFSHIQNMKICFYIWKCSSAKRDLILLPEIFQAVYVKLKDFHSVSDWMKVLGHRWCQWMDL</sequence>
<name>A0AAV6ZS38_ENGPU</name>
<evidence type="ECO:0000313" key="2">
    <source>
        <dbReference type="Proteomes" id="UP000824782"/>
    </source>
</evidence>
<accession>A0AAV6ZS38</accession>